<feature type="transmembrane region" description="Helical" evidence="1">
    <location>
        <begin position="96"/>
        <end position="114"/>
    </location>
</feature>
<keyword evidence="3" id="KW-1185">Reference proteome</keyword>
<dbReference type="Proteomes" id="UP001595705">
    <property type="component" value="Unassembled WGS sequence"/>
</dbReference>
<protein>
    <recommendedName>
        <fullName evidence="4">DUF1440 domain-containing protein</fullName>
    </recommendedName>
</protein>
<evidence type="ECO:0000313" key="2">
    <source>
        <dbReference type="EMBL" id="MFC3716662.1"/>
    </source>
</evidence>
<proteinExistence type="predicted"/>
<dbReference type="EMBL" id="JBHRYA010000007">
    <property type="protein sequence ID" value="MFC3716662.1"/>
    <property type="molecule type" value="Genomic_DNA"/>
</dbReference>
<dbReference type="RefSeq" id="WP_386743982.1">
    <property type="nucleotide sequence ID" value="NZ_JBHRYA010000007.1"/>
</dbReference>
<keyword evidence="1" id="KW-0472">Membrane</keyword>
<keyword evidence="1" id="KW-0812">Transmembrane</keyword>
<sequence length="156" mass="16228">MSARRLHPFTAILAGGFIGGALDLAFAITMALLRGDTAADLLRLVASGALGEAALAGGTRTAALGLALHFALSWGWAALVCASVRGLPDGLARRPVAVAAIAGTIVFLLMREVVLPLSAFPFPVPLAFSLPLLGDWISHMFLFALPMVLAARRTRV</sequence>
<comment type="caution">
    <text evidence="2">The sequence shown here is derived from an EMBL/GenBank/DDBJ whole genome shotgun (WGS) entry which is preliminary data.</text>
</comment>
<evidence type="ECO:0008006" key="4">
    <source>
        <dbReference type="Google" id="ProtNLM"/>
    </source>
</evidence>
<keyword evidence="1" id="KW-1133">Transmembrane helix</keyword>
<evidence type="ECO:0000256" key="1">
    <source>
        <dbReference type="SAM" id="Phobius"/>
    </source>
</evidence>
<organism evidence="2 3">
    <name type="scientific">Luteimonas soli</name>
    <dbReference type="NCBI Taxonomy" id="1648966"/>
    <lineage>
        <taxon>Bacteria</taxon>
        <taxon>Pseudomonadati</taxon>
        <taxon>Pseudomonadota</taxon>
        <taxon>Gammaproteobacteria</taxon>
        <taxon>Lysobacterales</taxon>
        <taxon>Lysobacteraceae</taxon>
        <taxon>Luteimonas</taxon>
    </lineage>
</organism>
<name>A0ABV7XNT5_9GAMM</name>
<feature type="transmembrane region" description="Helical" evidence="1">
    <location>
        <begin position="12"/>
        <end position="33"/>
    </location>
</feature>
<feature type="transmembrane region" description="Helical" evidence="1">
    <location>
        <begin position="126"/>
        <end position="151"/>
    </location>
</feature>
<reference evidence="3" key="1">
    <citation type="journal article" date="2019" name="Int. J. Syst. Evol. Microbiol.">
        <title>The Global Catalogue of Microorganisms (GCM) 10K type strain sequencing project: providing services to taxonomists for standard genome sequencing and annotation.</title>
        <authorList>
            <consortium name="The Broad Institute Genomics Platform"/>
            <consortium name="The Broad Institute Genome Sequencing Center for Infectious Disease"/>
            <person name="Wu L."/>
            <person name="Ma J."/>
        </authorList>
    </citation>
    <scope>NUCLEOTIDE SEQUENCE [LARGE SCALE GENOMIC DNA]</scope>
    <source>
        <strain evidence="3">KCTC 42441</strain>
    </source>
</reference>
<evidence type="ECO:0000313" key="3">
    <source>
        <dbReference type="Proteomes" id="UP001595705"/>
    </source>
</evidence>
<feature type="transmembrane region" description="Helical" evidence="1">
    <location>
        <begin position="62"/>
        <end position="84"/>
    </location>
</feature>
<gene>
    <name evidence="2" type="ORF">ACFONC_10900</name>
</gene>
<accession>A0ABV7XNT5</accession>